<feature type="chain" id="PRO_5040442023" description="Mannosyltransferase" evidence="13">
    <location>
        <begin position="19"/>
        <end position="523"/>
    </location>
</feature>
<comment type="subcellular location">
    <subcellularLocation>
        <location evidence="1 12">Endoplasmic reticulum membrane</location>
        <topology evidence="1 12">Multi-pass membrane protein</topology>
    </subcellularLocation>
</comment>
<keyword evidence="6 12" id="KW-0812">Transmembrane</keyword>
<evidence type="ECO:0000256" key="4">
    <source>
        <dbReference type="ARBA" id="ARBA00022676"/>
    </source>
</evidence>
<comment type="similarity">
    <text evidence="3 12">Belongs to the glycosyltransferase 22 family.</text>
</comment>
<proteinExistence type="inferred from homology"/>
<evidence type="ECO:0000256" key="2">
    <source>
        <dbReference type="ARBA" id="ARBA00004922"/>
    </source>
</evidence>
<evidence type="ECO:0000256" key="7">
    <source>
        <dbReference type="ARBA" id="ARBA00022824"/>
    </source>
</evidence>
<evidence type="ECO:0000256" key="9">
    <source>
        <dbReference type="ARBA" id="ARBA00023136"/>
    </source>
</evidence>
<keyword evidence="5" id="KW-0808">Transferase</keyword>
<dbReference type="AlphaFoldDB" id="A0A9P8LEL0"/>
<protein>
    <recommendedName>
        <fullName evidence="12">Mannosyltransferase</fullName>
        <ecNumber evidence="12">2.4.1.-</ecNumber>
    </recommendedName>
</protein>
<dbReference type="PANTHER" id="PTHR22760">
    <property type="entry name" value="GLYCOSYLTRANSFERASE"/>
    <property type="match status" value="1"/>
</dbReference>
<reference evidence="14" key="1">
    <citation type="submission" date="2021-03" db="EMBL/GenBank/DDBJ databases">
        <title>Comparative genomics and phylogenomic investigation of the class Geoglossomycetes provide insights into ecological specialization and systematics.</title>
        <authorList>
            <person name="Melie T."/>
            <person name="Pirro S."/>
            <person name="Miller A.N."/>
            <person name="Quandt A."/>
        </authorList>
    </citation>
    <scope>NUCLEOTIDE SEQUENCE</scope>
    <source>
        <strain evidence="14">CAQ_001_2017</strain>
    </source>
</reference>
<comment type="function">
    <text evidence="10">Mannosyltransferase that operates in the biosynthetic pathway of dolichol-linked oligosaccharides, the glycan precursors employed in protein asparagine (N)-glycosylation. The assembly of dolichol-linked oligosaccharides begins on the cytosolic side of the endoplasmic reticulum membrane and finishes in its lumen. The sequential addition of sugars to dolichol pyrophosphate produces dolichol-linked oligosaccharides containing fourteen sugars, including two GlcNAcs, nine mannoses and three glucoses. Once assembled, the oligosaccharide is transferred from the lipid to nascent proteins by oligosaccharyltransferases. In the lumen of the endoplasmic reticulum, adds the eighth mannose residue in an alpha-1,6 linkage onto Man(7)GlcNAc(2)-PP-dolichol to produce Man(8)GlcNAc(2)-PP-dolichol.</text>
</comment>
<evidence type="ECO:0000256" key="1">
    <source>
        <dbReference type="ARBA" id="ARBA00004477"/>
    </source>
</evidence>
<keyword evidence="15" id="KW-1185">Reference proteome</keyword>
<dbReference type="EMBL" id="JAGHQM010000329">
    <property type="protein sequence ID" value="KAH0562539.1"/>
    <property type="molecule type" value="Genomic_DNA"/>
</dbReference>
<evidence type="ECO:0000256" key="13">
    <source>
        <dbReference type="SAM" id="SignalP"/>
    </source>
</evidence>
<evidence type="ECO:0000313" key="15">
    <source>
        <dbReference type="Proteomes" id="UP000750711"/>
    </source>
</evidence>
<feature type="transmembrane region" description="Helical" evidence="12">
    <location>
        <begin position="132"/>
        <end position="151"/>
    </location>
</feature>
<dbReference type="GO" id="GO:0006487">
    <property type="term" value="P:protein N-linked glycosylation"/>
    <property type="evidence" value="ECO:0007669"/>
    <property type="project" value="TreeGrafter"/>
</dbReference>
<dbReference type="GO" id="GO:0005789">
    <property type="term" value="C:endoplasmic reticulum membrane"/>
    <property type="evidence" value="ECO:0007669"/>
    <property type="project" value="UniProtKB-SubCell"/>
</dbReference>
<evidence type="ECO:0000256" key="8">
    <source>
        <dbReference type="ARBA" id="ARBA00022989"/>
    </source>
</evidence>
<evidence type="ECO:0000256" key="6">
    <source>
        <dbReference type="ARBA" id="ARBA00022692"/>
    </source>
</evidence>
<dbReference type="Pfam" id="PF03901">
    <property type="entry name" value="Glyco_transf_22"/>
    <property type="match status" value="1"/>
</dbReference>
<gene>
    <name evidence="14" type="ORF">GP486_002770</name>
</gene>
<dbReference type="EC" id="2.4.1.-" evidence="12"/>
<comment type="catalytic activity">
    <reaction evidence="11">
        <text>an alpha-D-Man-(1-&gt;2)-alpha-D-Man-(1-&gt;2)-alpha-D-Man-(1-&gt;3)-[alpha-D-Man-(1-&gt;2)-alpha-D-Man-(1-&gt;3)-alpha-D-Man-(1-&gt;6)]-beta-D-Man-(1-&gt;4)-beta-D-GlcNAc-(1-&gt;4)-alpha-D-GlcNAc-diphospho-di-trans,poly-cis-dolichol + a di-trans,poly-cis-dolichyl beta-D-mannosyl phosphate = an alpha-D-Man-(1-&gt;2)-alpha-D-Man-(1-&gt;2)-alpha-D-Man-(1-&gt;3)-[alpha-D-Man-(1-&gt;2)-alpha-D-Man-(1-&gt;3)-[alpha-D-Man-(1-&gt;6)]-alpha-D-Man-(1-&gt;6)]-beta-D-Man-(1-&gt;4)-beta-D-GlcNAc-(1-&gt;4)-alpha-D-GlcNAc-diphospho-di-trans,poly-cis-dolichol + a di-trans,poly-cis-dolichyl phosphate + H(+)</text>
        <dbReference type="Rhea" id="RHEA:29535"/>
        <dbReference type="Rhea" id="RHEA-COMP:19498"/>
        <dbReference type="Rhea" id="RHEA-COMP:19501"/>
        <dbReference type="Rhea" id="RHEA-COMP:19518"/>
        <dbReference type="Rhea" id="RHEA-COMP:19519"/>
        <dbReference type="ChEBI" id="CHEBI:15378"/>
        <dbReference type="ChEBI" id="CHEBI:57683"/>
        <dbReference type="ChEBI" id="CHEBI:58211"/>
        <dbReference type="ChEBI" id="CHEBI:132517"/>
        <dbReference type="ChEBI" id="CHEBI:132519"/>
        <dbReference type="EC" id="2.4.1.260"/>
    </reaction>
    <physiologicalReaction direction="left-to-right" evidence="11">
        <dbReference type="Rhea" id="RHEA:29536"/>
    </physiologicalReaction>
</comment>
<feature type="transmembrane region" description="Helical" evidence="12">
    <location>
        <begin position="163"/>
        <end position="189"/>
    </location>
</feature>
<keyword evidence="9 12" id="KW-0472">Membrane</keyword>
<keyword evidence="13" id="KW-0732">Signal</keyword>
<feature type="transmembrane region" description="Helical" evidence="12">
    <location>
        <begin position="107"/>
        <end position="126"/>
    </location>
</feature>
<sequence>MPALDALLTLLIPTLILLHLYVAPFTKVEESFNIQAAHDILTYGIPTGNFSTALRSYDHFDFPGPVPRTFVGAVLLAGAIRAVLGLYNACALLYYRNGVSTAFGRNIGNWYLLIHIGQFHLMYYASRTLPNMFAFGLSTLAMRNFLPIPAAAPAISKRHKLSIYLLTITGIVFRSEIAMLLAAQVGYLLLQKRISLARDVVPAGLAGAVVGLSVTIPIDSFFWQKFPLWPELAGFYFNTVKGKSSDWGTSPWWTYIGNALPRLVMNPVAGQVCIPLAVALKPTRKASLDILIPLAIFVGIYSVLPHKEWRFVVYALPGLTAVAAIGANWIWTRRAKSMAYRFLSLALTASTLASIGVSLGMLAISSLNYPGAAALDKLHRITLGSKEVVNIHLDAMTCMTGVTRFTQMPPQSLLRYDKTDDEQELLSPPFWEKFDYVLAERPEKVIGGWEIVDEVHGFAGLRVLHPGEGRHAGGGDGAFKKLDVERTSLWTRSVDFARSKITRGWWIEIKMEPKIRILKRDRG</sequence>
<evidence type="ECO:0000256" key="12">
    <source>
        <dbReference type="RuleBase" id="RU363075"/>
    </source>
</evidence>
<dbReference type="PANTHER" id="PTHR22760:SF1">
    <property type="entry name" value="DOL-P-MAN:MAN(7)GLCNAC(2)-PP-DOL ALPHA-1,6-MANNOSYLTRANSFERASE"/>
    <property type="match status" value="1"/>
</dbReference>
<dbReference type="InterPro" id="IPR005599">
    <property type="entry name" value="GPI_mannosylTrfase"/>
</dbReference>
<evidence type="ECO:0000256" key="10">
    <source>
        <dbReference type="ARBA" id="ARBA00044721"/>
    </source>
</evidence>
<evidence type="ECO:0000256" key="3">
    <source>
        <dbReference type="ARBA" id="ARBA00007063"/>
    </source>
</evidence>
<dbReference type="Proteomes" id="UP000750711">
    <property type="component" value="Unassembled WGS sequence"/>
</dbReference>
<comment type="caution">
    <text evidence="14">The sequence shown here is derived from an EMBL/GenBank/DDBJ whole genome shotgun (WGS) entry which is preliminary data.</text>
</comment>
<name>A0A9P8LEL0_9PEZI</name>
<feature type="transmembrane region" description="Helical" evidence="12">
    <location>
        <begin position="201"/>
        <end position="222"/>
    </location>
</feature>
<organism evidence="14 15">
    <name type="scientific">Trichoglossum hirsutum</name>
    <dbReference type="NCBI Taxonomy" id="265104"/>
    <lineage>
        <taxon>Eukaryota</taxon>
        <taxon>Fungi</taxon>
        <taxon>Dikarya</taxon>
        <taxon>Ascomycota</taxon>
        <taxon>Pezizomycotina</taxon>
        <taxon>Geoglossomycetes</taxon>
        <taxon>Geoglossales</taxon>
        <taxon>Geoglossaceae</taxon>
        <taxon>Trichoglossum</taxon>
    </lineage>
</organism>
<feature type="transmembrane region" description="Helical" evidence="12">
    <location>
        <begin position="343"/>
        <end position="364"/>
    </location>
</feature>
<evidence type="ECO:0000256" key="11">
    <source>
        <dbReference type="ARBA" id="ARBA00048899"/>
    </source>
</evidence>
<feature type="signal peptide" evidence="13">
    <location>
        <begin position="1"/>
        <end position="18"/>
    </location>
</feature>
<keyword evidence="4 12" id="KW-0328">Glycosyltransferase</keyword>
<keyword evidence="7 12" id="KW-0256">Endoplasmic reticulum</keyword>
<evidence type="ECO:0000313" key="14">
    <source>
        <dbReference type="EMBL" id="KAH0562539.1"/>
    </source>
</evidence>
<comment type="pathway">
    <text evidence="2">Protein modification; protein glycosylation.</text>
</comment>
<feature type="transmembrane region" description="Helical" evidence="12">
    <location>
        <begin position="70"/>
        <end position="95"/>
    </location>
</feature>
<evidence type="ECO:0000256" key="5">
    <source>
        <dbReference type="ARBA" id="ARBA00022679"/>
    </source>
</evidence>
<feature type="transmembrane region" description="Helical" evidence="12">
    <location>
        <begin position="311"/>
        <end position="331"/>
    </location>
</feature>
<dbReference type="GO" id="GO:0052917">
    <property type="term" value="F:dol-P-Man:Man(7)GlcNAc(2)-PP-Dol alpha-1,6-mannosyltransferase activity"/>
    <property type="evidence" value="ECO:0007669"/>
    <property type="project" value="UniProtKB-EC"/>
</dbReference>
<keyword evidence="8 12" id="KW-1133">Transmembrane helix</keyword>
<accession>A0A9P8LEL0</accession>
<feature type="transmembrane region" description="Helical" evidence="12">
    <location>
        <begin position="286"/>
        <end position="305"/>
    </location>
</feature>